<evidence type="ECO:0000256" key="1">
    <source>
        <dbReference type="ARBA" id="ARBA00023122"/>
    </source>
</evidence>
<dbReference type="PIRSF" id="PIRSF036990">
    <property type="entry name" value="UCP036990_CBS_BON"/>
    <property type="match status" value="1"/>
</dbReference>
<protein>
    <submittedName>
        <fullName evidence="6">Putative manganese-dependent inorganic pyrophosphatase</fullName>
    </submittedName>
</protein>
<dbReference type="PANTHER" id="PTHR43080">
    <property type="entry name" value="CBS DOMAIN-CONTAINING PROTEIN CBSX3, MITOCHONDRIAL"/>
    <property type="match status" value="1"/>
</dbReference>
<dbReference type="STRING" id="1406858.GCA_000710895_04161"/>
<name>A0A379JN18_9NOCA</name>
<dbReference type="CDD" id="cd04586">
    <property type="entry name" value="CBS_pair_BON_assoc"/>
    <property type="match status" value="1"/>
</dbReference>
<dbReference type="OrthoDB" id="2111978at2"/>
<gene>
    <name evidence="6" type="ORF">NCTC1934_06756</name>
</gene>
<dbReference type="SUPFAM" id="SSF54631">
    <property type="entry name" value="CBS-domain pair"/>
    <property type="match status" value="1"/>
</dbReference>
<feature type="domain" description="CBS" evidence="5">
    <location>
        <begin position="10"/>
        <end position="68"/>
    </location>
</feature>
<dbReference type="InterPro" id="IPR000644">
    <property type="entry name" value="CBS_dom"/>
</dbReference>
<accession>A0A379JN18</accession>
<dbReference type="InterPro" id="IPR017080">
    <property type="entry name" value="UCP036990_CBS_BON"/>
</dbReference>
<dbReference type="Gene3D" id="3.30.1340.30">
    <property type="match status" value="1"/>
</dbReference>
<dbReference type="AlphaFoldDB" id="A0A379JN18"/>
<evidence type="ECO:0000259" key="5">
    <source>
        <dbReference type="PROSITE" id="PS51371"/>
    </source>
</evidence>
<sequence length="234" mass="25284">MRHKRVADVMTQDVITVPVDMPFHGIVRTMAEHAVSGVPVIDAHRRVVGIVTEADLLGRQAGVAPASAWQALRRRLFTRRGTGYTAADLMSAPVVTVDAGARLTTAAALMARQHVKRLPVLGPDRMLRGIVSRKDLLSVYRRPDSELAAEVRDEVLRRAMSVPHSAVSVTVDQGVVTLSGTVERGSMIEIIRVLTAAVDGVVDVVTDLTAEIDETRPETTMENTGPDGTLTRNP</sequence>
<keyword evidence="7" id="KW-1185">Reference proteome</keyword>
<feature type="domain" description="BON" evidence="4">
    <location>
        <begin position="143"/>
        <end position="212"/>
    </location>
</feature>
<evidence type="ECO:0000313" key="6">
    <source>
        <dbReference type="EMBL" id="SUD49403.1"/>
    </source>
</evidence>
<organism evidence="6 7">
    <name type="scientific">Nocardia otitidiscaviarum</name>
    <dbReference type="NCBI Taxonomy" id="1823"/>
    <lineage>
        <taxon>Bacteria</taxon>
        <taxon>Bacillati</taxon>
        <taxon>Actinomycetota</taxon>
        <taxon>Actinomycetes</taxon>
        <taxon>Mycobacteriales</taxon>
        <taxon>Nocardiaceae</taxon>
        <taxon>Nocardia</taxon>
    </lineage>
</organism>
<dbReference type="InterPro" id="IPR046342">
    <property type="entry name" value="CBS_dom_sf"/>
</dbReference>
<dbReference type="PANTHER" id="PTHR43080:SF29">
    <property type="entry name" value="OS02G0818000 PROTEIN"/>
    <property type="match status" value="1"/>
</dbReference>
<dbReference type="RefSeq" id="WP_063821600.1">
    <property type="nucleotide sequence ID" value="NZ_UGRY01000007.1"/>
</dbReference>
<feature type="domain" description="CBS" evidence="5">
    <location>
        <begin position="90"/>
        <end position="146"/>
    </location>
</feature>
<evidence type="ECO:0000259" key="4">
    <source>
        <dbReference type="PROSITE" id="PS50914"/>
    </source>
</evidence>
<dbReference type="PROSITE" id="PS50914">
    <property type="entry name" value="BON"/>
    <property type="match status" value="1"/>
</dbReference>
<feature type="region of interest" description="Disordered" evidence="3">
    <location>
        <begin position="215"/>
        <end position="234"/>
    </location>
</feature>
<dbReference type="Pfam" id="PF04972">
    <property type="entry name" value="BON"/>
    <property type="match status" value="1"/>
</dbReference>
<evidence type="ECO:0000256" key="3">
    <source>
        <dbReference type="SAM" id="MobiDB-lite"/>
    </source>
</evidence>
<dbReference type="EMBL" id="UGRY01000007">
    <property type="protein sequence ID" value="SUD49403.1"/>
    <property type="molecule type" value="Genomic_DNA"/>
</dbReference>
<keyword evidence="1 2" id="KW-0129">CBS domain</keyword>
<dbReference type="Gene3D" id="3.10.580.10">
    <property type="entry name" value="CBS-domain"/>
    <property type="match status" value="1"/>
</dbReference>
<dbReference type="PROSITE" id="PS51371">
    <property type="entry name" value="CBS"/>
    <property type="match status" value="2"/>
</dbReference>
<dbReference type="Proteomes" id="UP000255467">
    <property type="component" value="Unassembled WGS sequence"/>
</dbReference>
<reference evidence="6 7" key="1">
    <citation type="submission" date="2018-06" db="EMBL/GenBank/DDBJ databases">
        <authorList>
            <consortium name="Pathogen Informatics"/>
            <person name="Doyle S."/>
        </authorList>
    </citation>
    <scope>NUCLEOTIDE SEQUENCE [LARGE SCALE GENOMIC DNA]</scope>
    <source>
        <strain evidence="6 7">NCTC1934</strain>
    </source>
</reference>
<evidence type="ECO:0000256" key="2">
    <source>
        <dbReference type="PROSITE-ProRule" id="PRU00703"/>
    </source>
</evidence>
<dbReference type="InterPro" id="IPR051257">
    <property type="entry name" value="Diverse_CBS-Domain"/>
</dbReference>
<dbReference type="SMART" id="SM00116">
    <property type="entry name" value="CBS"/>
    <property type="match status" value="2"/>
</dbReference>
<evidence type="ECO:0000313" key="7">
    <source>
        <dbReference type="Proteomes" id="UP000255467"/>
    </source>
</evidence>
<proteinExistence type="predicted"/>
<dbReference type="Pfam" id="PF00571">
    <property type="entry name" value="CBS"/>
    <property type="match status" value="2"/>
</dbReference>
<dbReference type="InterPro" id="IPR007055">
    <property type="entry name" value="BON_dom"/>
</dbReference>